<proteinExistence type="predicted"/>
<evidence type="ECO:0000313" key="4">
    <source>
        <dbReference type="Proteomes" id="UP000006786"/>
    </source>
</evidence>
<dbReference type="AlphaFoldDB" id="K2LPZ4"/>
<dbReference type="Proteomes" id="UP000006786">
    <property type="component" value="Unassembled WGS sequence"/>
</dbReference>
<organism evidence="3 4">
    <name type="scientific">Nitratireductor pacificus pht-3B</name>
    <dbReference type="NCBI Taxonomy" id="391937"/>
    <lineage>
        <taxon>Bacteria</taxon>
        <taxon>Pseudomonadati</taxon>
        <taxon>Pseudomonadota</taxon>
        <taxon>Alphaproteobacteria</taxon>
        <taxon>Hyphomicrobiales</taxon>
        <taxon>Phyllobacteriaceae</taxon>
        <taxon>Nitratireductor</taxon>
    </lineage>
</organism>
<name>K2LPZ4_9HYPH</name>
<dbReference type="InterPro" id="IPR014456">
    <property type="entry name" value="UCP010244_IM"/>
</dbReference>
<comment type="caution">
    <text evidence="3">The sequence shown here is derived from an EMBL/GenBank/DDBJ whole genome shotgun (WGS) entry which is preliminary data.</text>
</comment>
<keyword evidence="1" id="KW-0812">Transmembrane</keyword>
<dbReference type="RefSeq" id="WP_008595158.1">
    <property type="nucleotide sequence ID" value="NZ_AMRM01000005.1"/>
</dbReference>
<dbReference type="OrthoDB" id="1346484at2"/>
<dbReference type="eggNOG" id="COG5436">
    <property type="taxonomic scope" value="Bacteria"/>
</dbReference>
<dbReference type="InterPro" id="IPR010679">
    <property type="entry name" value="DUF1254"/>
</dbReference>
<reference evidence="3 4" key="1">
    <citation type="journal article" date="2012" name="J. Bacteriol.">
        <title>Genome Sequence of Nitratireductor pacificus Type Strain pht-3B.</title>
        <authorList>
            <person name="Lai Q."/>
            <person name="Li G."/>
            <person name="Shao Z."/>
        </authorList>
    </citation>
    <scope>NUCLEOTIDE SEQUENCE [LARGE SCALE GENOMIC DNA]</scope>
    <source>
        <strain evidence="4">pht-3B</strain>
    </source>
</reference>
<feature type="transmembrane region" description="Helical" evidence="1">
    <location>
        <begin position="7"/>
        <end position="29"/>
    </location>
</feature>
<feature type="domain" description="DUF1254" evidence="2">
    <location>
        <begin position="72"/>
        <end position="181"/>
    </location>
</feature>
<evidence type="ECO:0000313" key="3">
    <source>
        <dbReference type="EMBL" id="EKF19789.1"/>
    </source>
</evidence>
<dbReference type="PIRSF" id="PIRSF010244">
    <property type="entry name" value="UCP010244_imp"/>
    <property type="match status" value="1"/>
</dbReference>
<dbReference type="STRING" id="391937.NA2_05593"/>
<gene>
    <name evidence="3" type="ORF">NA2_05593</name>
</gene>
<dbReference type="EMBL" id="AMRM01000005">
    <property type="protein sequence ID" value="EKF19789.1"/>
    <property type="molecule type" value="Genomic_DNA"/>
</dbReference>
<evidence type="ECO:0000259" key="2">
    <source>
        <dbReference type="Pfam" id="PF06863"/>
    </source>
</evidence>
<accession>K2LPZ4</accession>
<keyword evidence="4" id="KW-1185">Reference proteome</keyword>
<dbReference type="Pfam" id="PF06863">
    <property type="entry name" value="DUF1254"/>
    <property type="match status" value="1"/>
</dbReference>
<evidence type="ECO:0000256" key="1">
    <source>
        <dbReference type="SAM" id="Phobius"/>
    </source>
</evidence>
<keyword evidence="1" id="KW-1133">Transmembrane helix</keyword>
<dbReference type="PATRIC" id="fig|391937.3.peg.1149"/>
<keyword evidence="1" id="KW-0472">Membrane</keyword>
<protein>
    <recommendedName>
        <fullName evidence="2">DUF1254 domain-containing protein</fullName>
    </recommendedName>
</protein>
<sequence>MLDTLRVLLLGVFGAAMVHISILFLLPVYSERDVWAALAARADLYTAVPLRHSAGGTDAERPFIDNPLFEASVCRFDLSTGMTRIVASGRVPFWSISVYDRDGLNVFSLNDRSAQQRVLDVLVADPPQMLELRNGLPETLAQSVLVQADVTEGMALVRVFVPDESWRGAVSAFLDSMSCTPV</sequence>